<proteinExistence type="predicted"/>
<keyword evidence="1" id="KW-0732">Signal</keyword>
<accession>A0A849V820</accession>
<evidence type="ECO:0000313" key="2">
    <source>
        <dbReference type="EMBL" id="NOU49366.1"/>
    </source>
</evidence>
<protein>
    <submittedName>
        <fullName evidence="2">DUF3466 family protein</fullName>
    </submittedName>
</protein>
<dbReference type="EMBL" id="JABBPG010000001">
    <property type="protein sequence ID" value="NOU49366.1"/>
    <property type="molecule type" value="Genomic_DNA"/>
</dbReference>
<dbReference type="InterPro" id="IPR022562">
    <property type="entry name" value="DUF3466"/>
</dbReference>
<dbReference type="RefSeq" id="WP_171624448.1">
    <property type="nucleotide sequence ID" value="NZ_JABBPG010000001.1"/>
</dbReference>
<evidence type="ECO:0000256" key="1">
    <source>
        <dbReference type="SAM" id="SignalP"/>
    </source>
</evidence>
<dbReference type="Pfam" id="PF11949">
    <property type="entry name" value="DUF3466"/>
    <property type="match status" value="1"/>
</dbReference>
<reference evidence="2 3" key="1">
    <citation type="submission" date="2020-04" db="EMBL/GenBank/DDBJ databases">
        <title>Pseudoalteromonas caenipelagi sp. nov., isolated from a tidal flat.</title>
        <authorList>
            <person name="Park S."/>
            <person name="Yoon J.-H."/>
        </authorList>
    </citation>
    <scope>NUCLEOTIDE SEQUENCE [LARGE SCALE GENOMIC DNA]</scope>
    <source>
        <strain evidence="2 3">JBTF-M23</strain>
    </source>
</reference>
<sequence length="581" mass="64649">MKHTFLAVSIFAGLSSQALAATYQLTELPRYEGGKYTFISDVNDNGQIIGAATSLFGLPIDVSYIDFDDATIKNAYEQAKTSYEEIDEEISFTLEDIKNGAAATNADANRFMLSFLGARANSAEYQKLQDRVALNIDAVSAQEQVLFDVDDTDTNGLTRSTSNYLTAISEDGAIVGWGSSPFSKTTFTPEGQSEEKTFFVRDWSARGLVLTPQGEKVTLEPAFTEHGGYSIATDIRKLDDGSYVVVGQASIGIPENRQKNYDDNCDDKDEPLQVCRWIRQLSSSRPFYDLRAFIWQLDENFNVVSSQDLGLGLTPKDDENDAFISAALAVNKAGIAVGYSPYRNGDDLYPFNVAGYFKDGAFKPFKTLEKWYETGKATDINNNNIAIGYMAENVRNVIREQVAFYYDLNEEKFVELPYFFKGSKAVATDINDAGFIIGQAEVEKNSSNRRREGFIYQVGDDKVTNINDLLPCKDSSGNNYPYNIAEAIKITESNHIYAIATKTVERRDRLGNIEKDSNGNIEYESVTLPVLLTPITGGEVENCAPPEAETYERQSGSMLFMSLLTLPFAWLRRRKLKLAKS</sequence>
<dbReference type="InterPro" id="IPR020008">
    <property type="entry name" value="GlyGly_CTERM"/>
</dbReference>
<feature type="chain" id="PRO_5032960506" evidence="1">
    <location>
        <begin position="21"/>
        <end position="581"/>
    </location>
</feature>
<comment type="caution">
    <text evidence="2">The sequence shown here is derived from an EMBL/GenBank/DDBJ whole genome shotgun (WGS) entry which is preliminary data.</text>
</comment>
<evidence type="ECO:0000313" key="3">
    <source>
        <dbReference type="Proteomes" id="UP000586305"/>
    </source>
</evidence>
<name>A0A849V820_9GAMM</name>
<feature type="signal peptide" evidence="1">
    <location>
        <begin position="1"/>
        <end position="20"/>
    </location>
</feature>
<dbReference type="AlphaFoldDB" id="A0A849V820"/>
<gene>
    <name evidence="2" type="ORF">HG263_02230</name>
</gene>
<dbReference type="NCBIfam" id="TIGR03501">
    <property type="entry name" value="GlyGly_CTERM"/>
    <property type="match status" value="1"/>
</dbReference>
<keyword evidence="3" id="KW-1185">Reference proteome</keyword>
<organism evidence="2 3">
    <name type="scientific">Pseudoalteromonas caenipelagi</name>
    <dbReference type="NCBI Taxonomy" id="2726988"/>
    <lineage>
        <taxon>Bacteria</taxon>
        <taxon>Pseudomonadati</taxon>
        <taxon>Pseudomonadota</taxon>
        <taxon>Gammaproteobacteria</taxon>
        <taxon>Alteromonadales</taxon>
        <taxon>Pseudoalteromonadaceae</taxon>
        <taxon>Pseudoalteromonas</taxon>
    </lineage>
</organism>
<dbReference type="Proteomes" id="UP000586305">
    <property type="component" value="Unassembled WGS sequence"/>
</dbReference>